<organism evidence="1 2">
    <name type="scientific">Eleutherodactylus coqui</name>
    <name type="common">Puerto Rican coqui</name>
    <dbReference type="NCBI Taxonomy" id="57060"/>
    <lineage>
        <taxon>Eukaryota</taxon>
        <taxon>Metazoa</taxon>
        <taxon>Chordata</taxon>
        <taxon>Craniata</taxon>
        <taxon>Vertebrata</taxon>
        <taxon>Euteleostomi</taxon>
        <taxon>Amphibia</taxon>
        <taxon>Batrachia</taxon>
        <taxon>Anura</taxon>
        <taxon>Neobatrachia</taxon>
        <taxon>Hyloidea</taxon>
        <taxon>Eleutherodactylidae</taxon>
        <taxon>Eleutherodactylinae</taxon>
        <taxon>Eleutherodactylus</taxon>
        <taxon>Eleutherodactylus</taxon>
    </lineage>
</organism>
<reference evidence="1" key="1">
    <citation type="thesis" date="2020" institute="ProQuest LLC" country="789 East Eisenhower Parkway, Ann Arbor, MI, USA">
        <title>Comparative Genomics and Chromosome Evolution.</title>
        <authorList>
            <person name="Mudd A.B."/>
        </authorList>
    </citation>
    <scope>NUCLEOTIDE SEQUENCE</scope>
    <source>
        <strain evidence="1">HN-11 Male</strain>
        <tissue evidence="1">Kidney and liver</tissue>
    </source>
</reference>
<accession>A0A8J6BDW6</accession>
<dbReference type="EMBL" id="WNTK01007825">
    <property type="protein sequence ID" value="KAG9463159.1"/>
    <property type="molecule type" value="Genomic_DNA"/>
</dbReference>
<evidence type="ECO:0000313" key="2">
    <source>
        <dbReference type="Proteomes" id="UP000770717"/>
    </source>
</evidence>
<gene>
    <name evidence="1" type="ORF">GDO78_022277</name>
</gene>
<dbReference type="Proteomes" id="UP000770717">
    <property type="component" value="Unassembled WGS sequence"/>
</dbReference>
<sequence length="79" mass="9067">MSGLDKPISVSVNGKSLSQILFECISLMGSSEYHLPPDHYFYLLTASTCVIWTQWGTHHVFRQHLHCLQAVKLLGRQFY</sequence>
<evidence type="ECO:0000313" key="1">
    <source>
        <dbReference type="EMBL" id="KAG9463159.1"/>
    </source>
</evidence>
<dbReference type="AlphaFoldDB" id="A0A8J6BDW6"/>
<name>A0A8J6BDW6_ELECQ</name>
<proteinExistence type="predicted"/>
<comment type="caution">
    <text evidence="1">The sequence shown here is derived from an EMBL/GenBank/DDBJ whole genome shotgun (WGS) entry which is preliminary data.</text>
</comment>
<protein>
    <submittedName>
        <fullName evidence="1">Uncharacterized protein</fullName>
    </submittedName>
</protein>
<keyword evidence="2" id="KW-1185">Reference proteome</keyword>